<dbReference type="Proteomes" id="UP000254821">
    <property type="component" value="Unassembled WGS sequence"/>
</dbReference>
<reference evidence="1 2" key="1">
    <citation type="submission" date="2018-06" db="EMBL/GenBank/DDBJ databases">
        <authorList>
            <consortium name="Pathogen Informatics"/>
            <person name="Doyle S."/>
        </authorList>
    </citation>
    <scope>NUCLEOTIDE SEQUENCE [LARGE SCALE GENOMIC DNA]</scope>
    <source>
        <strain evidence="1 2">NCTC8105</strain>
    </source>
</reference>
<protein>
    <submittedName>
        <fullName evidence="1">Uncharacterized protein</fullName>
    </submittedName>
</protein>
<evidence type="ECO:0000313" key="1">
    <source>
        <dbReference type="EMBL" id="STQ81580.1"/>
    </source>
</evidence>
<accession>A0A377PMZ0</accession>
<gene>
    <name evidence="1" type="ORF">NCTC8105_03766</name>
</gene>
<organism evidence="1 2">
    <name type="scientific">Hafnia alvei</name>
    <dbReference type="NCBI Taxonomy" id="569"/>
    <lineage>
        <taxon>Bacteria</taxon>
        <taxon>Pseudomonadati</taxon>
        <taxon>Pseudomonadota</taxon>
        <taxon>Gammaproteobacteria</taxon>
        <taxon>Enterobacterales</taxon>
        <taxon>Hafniaceae</taxon>
        <taxon>Hafnia</taxon>
    </lineage>
</organism>
<dbReference type="AlphaFoldDB" id="A0A377PMZ0"/>
<name>A0A377PMZ0_HAFAL</name>
<proteinExistence type="predicted"/>
<sequence>MRLAVRTYDAAAIDSKHNRKFLQCHIVNDLVIGTLQERGVNGNNRFIATDGLNQRRMSRRAARQSQRQNIAAGIL</sequence>
<dbReference type="EMBL" id="UGHP01000001">
    <property type="protein sequence ID" value="STQ81580.1"/>
    <property type="molecule type" value="Genomic_DNA"/>
</dbReference>
<evidence type="ECO:0000313" key="2">
    <source>
        <dbReference type="Proteomes" id="UP000254821"/>
    </source>
</evidence>